<proteinExistence type="predicted"/>
<dbReference type="EMBL" id="GIFC01005100">
    <property type="protein sequence ID" value="MXU87183.1"/>
    <property type="molecule type" value="Transcribed_RNA"/>
</dbReference>
<organism evidence="2">
    <name type="scientific">Ixodes ricinus</name>
    <name type="common">Common tick</name>
    <name type="synonym">Acarus ricinus</name>
    <dbReference type="NCBI Taxonomy" id="34613"/>
    <lineage>
        <taxon>Eukaryota</taxon>
        <taxon>Metazoa</taxon>
        <taxon>Ecdysozoa</taxon>
        <taxon>Arthropoda</taxon>
        <taxon>Chelicerata</taxon>
        <taxon>Arachnida</taxon>
        <taxon>Acari</taxon>
        <taxon>Parasitiformes</taxon>
        <taxon>Ixodida</taxon>
        <taxon>Ixodoidea</taxon>
        <taxon>Ixodidae</taxon>
        <taxon>Ixodinae</taxon>
        <taxon>Ixodes</taxon>
    </lineage>
</organism>
<name>A0A6B0UHS7_IXORI</name>
<sequence>MTCRLRRWFLASLAFVARTDVEVDSLRELGPVVFLSDPCKSPTVAKVTRCWVVVARLEDLFSKTSRNHQEPRRVAVPEVLFVEDTSPDSESWQIT</sequence>
<evidence type="ECO:0000256" key="1">
    <source>
        <dbReference type="SAM" id="SignalP"/>
    </source>
</evidence>
<evidence type="ECO:0000313" key="2">
    <source>
        <dbReference type="EMBL" id="MXU87183.1"/>
    </source>
</evidence>
<keyword evidence="1" id="KW-0732">Signal</keyword>
<dbReference type="AlphaFoldDB" id="A0A6B0UHS7"/>
<feature type="signal peptide" evidence="1">
    <location>
        <begin position="1"/>
        <end position="21"/>
    </location>
</feature>
<protein>
    <submittedName>
        <fullName evidence="2">Putative secreted protein</fullName>
    </submittedName>
</protein>
<accession>A0A6B0UHS7</accession>
<reference evidence="2" key="1">
    <citation type="submission" date="2019-12" db="EMBL/GenBank/DDBJ databases">
        <title>An insight into the sialome of adult female Ixodes ricinus ticks feeding for 6 days.</title>
        <authorList>
            <person name="Perner J."/>
            <person name="Ribeiro J.M.C."/>
        </authorList>
    </citation>
    <scope>NUCLEOTIDE SEQUENCE</scope>
    <source>
        <strain evidence="2">Semi-engorged</strain>
        <tissue evidence="2">Salivary glands</tissue>
    </source>
</reference>
<feature type="chain" id="PRO_5025664312" evidence="1">
    <location>
        <begin position="22"/>
        <end position="95"/>
    </location>
</feature>